<gene>
    <name evidence="1" type="ORF">Psuf_094270</name>
</gene>
<dbReference type="SUPFAM" id="SSF52540">
    <property type="entry name" value="P-loop containing nucleoside triphosphate hydrolases"/>
    <property type="match status" value="1"/>
</dbReference>
<keyword evidence="2" id="KW-1185">Reference proteome</keyword>
<accession>A0A6F8Z1A7</accession>
<dbReference type="KEGG" id="psuu:Psuf_094270"/>
<dbReference type="EMBL" id="AP022871">
    <property type="protein sequence ID" value="BCB92114.1"/>
    <property type="molecule type" value="Genomic_DNA"/>
</dbReference>
<reference evidence="1 2" key="1">
    <citation type="submission" date="2020-03" db="EMBL/GenBank/DDBJ databases">
        <title>Whole genome shotgun sequence of Phytohabitans suffuscus NBRC 105367.</title>
        <authorList>
            <person name="Komaki H."/>
            <person name="Tamura T."/>
        </authorList>
    </citation>
    <scope>NUCLEOTIDE SEQUENCE [LARGE SCALE GENOMIC DNA]</scope>
    <source>
        <strain evidence="1 2">NBRC 105367</strain>
    </source>
</reference>
<dbReference type="GO" id="GO:0016301">
    <property type="term" value="F:kinase activity"/>
    <property type="evidence" value="ECO:0007669"/>
    <property type="project" value="UniProtKB-KW"/>
</dbReference>
<sequence length="220" mass="24540">MERRRVIERVARSVPAPGGGACVRVAIDGPDASGKTTLADELAAAVRALGRPVVRVRLDDFHNPRAVRYQRGRESPEGFWRHAFNYARFRTDVLDPFGPGGERRYRPAAHDLVTDADLTPPPLTAPAGAVLIVDGLFLHRDELVESWDLTVFLDVPFTETAKRMAARDGTDPDPEHPGNRRYMNAQRIYFTTCDPHRRADIVIDNQDLSAPRVVRNRGPA</sequence>
<reference evidence="1 2" key="2">
    <citation type="submission" date="2020-03" db="EMBL/GenBank/DDBJ databases">
        <authorList>
            <person name="Ichikawa N."/>
            <person name="Kimura A."/>
            <person name="Kitahashi Y."/>
            <person name="Uohara A."/>
        </authorList>
    </citation>
    <scope>NUCLEOTIDE SEQUENCE [LARGE SCALE GENOMIC DNA]</scope>
    <source>
        <strain evidence="1 2">NBRC 105367</strain>
    </source>
</reference>
<protein>
    <submittedName>
        <fullName evidence="1">Uridine kinase</fullName>
    </submittedName>
</protein>
<proteinExistence type="predicted"/>
<keyword evidence="1" id="KW-0418">Kinase</keyword>
<evidence type="ECO:0000313" key="2">
    <source>
        <dbReference type="Proteomes" id="UP000503011"/>
    </source>
</evidence>
<organism evidence="1 2">
    <name type="scientific">Phytohabitans suffuscus</name>
    <dbReference type="NCBI Taxonomy" id="624315"/>
    <lineage>
        <taxon>Bacteria</taxon>
        <taxon>Bacillati</taxon>
        <taxon>Actinomycetota</taxon>
        <taxon>Actinomycetes</taxon>
        <taxon>Micromonosporales</taxon>
        <taxon>Micromonosporaceae</taxon>
    </lineage>
</organism>
<dbReference type="AlphaFoldDB" id="A0A6F8Z1A7"/>
<name>A0A6F8Z1A7_9ACTN</name>
<keyword evidence="1" id="KW-0808">Transferase</keyword>
<dbReference type="InterPro" id="IPR027417">
    <property type="entry name" value="P-loop_NTPase"/>
</dbReference>
<dbReference type="Gene3D" id="3.40.50.300">
    <property type="entry name" value="P-loop containing nucleotide triphosphate hydrolases"/>
    <property type="match status" value="1"/>
</dbReference>
<dbReference type="Proteomes" id="UP000503011">
    <property type="component" value="Chromosome"/>
</dbReference>
<evidence type="ECO:0000313" key="1">
    <source>
        <dbReference type="EMBL" id="BCB92114.1"/>
    </source>
</evidence>